<feature type="region of interest" description="Disordered" evidence="2">
    <location>
        <begin position="735"/>
        <end position="754"/>
    </location>
</feature>
<dbReference type="InterPro" id="IPR007125">
    <property type="entry name" value="H2A/H2B/H3"/>
</dbReference>
<dbReference type="PANTHER" id="PTHR11426">
    <property type="entry name" value="HISTONE H3"/>
    <property type="match status" value="1"/>
</dbReference>
<dbReference type="SUPFAM" id="SSF47113">
    <property type="entry name" value="Histone-fold"/>
    <property type="match status" value="1"/>
</dbReference>
<dbReference type="GO" id="GO:0003677">
    <property type="term" value="F:DNA binding"/>
    <property type="evidence" value="ECO:0007669"/>
    <property type="project" value="InterPro"/>
</dbReference>
<proteinExistence type="inferred from homology"/>
<dbReference type="SMART" id="SM00428">
    <property type="entry name" value="H3"/>
    <property type="match status" value="1"/>
</dbReference>
<dbReference type="InterPro" id="IPR009072">
    <property type="entry name" value="Histone-fold"/>
</dbReference>
<dbReference type="STRING" id="69332.A0A388KGC3"/>
<dbReference type="GO" id="GO:0046982">
    <property type="term" value="F:protein heterodimerization activity"/>
    <property type="evidence" value="ECO:0007669"/>
    <property type="project" value="InterPro"/>
</dbReference>
<dbReference type="Gramene" id="GBG69091">
    <property type="protein sequence ID" value="GBG69091"/>
    <property type="gene ID" value="CBR_g3789"/>
</dbReference>
<comment type="similarity">
    <text evidence="1">Belongs to the histone H3 family.</text>
</comment>
<dbReference type="PROSITE" id="PS00959">
    <property type="entry name" value="HISTONE_H3_2"/>
    <property type="match status" value="1"/>
</dbReference>
<dbReference type="CDD" id="cd22911">
    <property type="entry name" value="HFD_H3"/>
    <property type="match status" value="1"/>
</dbReference>
<accession>A0A388KGC3</accession>
<feature type="compositionally biased region" description="Polar residues" evidence="2">
    <location>
        <begin position="336"/>
        <end position="347"/>
    </location>
</feature>
<sequence>MEKSNVSTNMAVDTIACTTEDLYQDISNVIATDGAHKQCVRSLGRGVVGNDTNQETTLQMESEEMLRVISVAANEDADNCERTGNEDTPMCTVGSDCITKNEAGAQFLYDINWKPDKVQPGLNGGKNCLAFKSGDTWVPYPPLKLATWRYITTTIIFDRLTRLNDGVALRRLIKCTHVLWEALTEKGGLRLNDFFYDREDCSQQWVVSDSTRVGDGVCNDNDARRDVRWGWVPSSIPCEYGEIRMIVRDLIGNCWSTVYINGEFSSRFFEYEMAESFDAATGELLIPMQNPVFSLIVEGKVFSGEDNICLRHVRGREVTYDGRVVVEKSAVVSGTVCSDGSRRTGQGTKRKATTKRDNGGTTTVAGRGGRGKGRGGGAAMVGGRGRGRGRGQGGAAMDGETGGKNDGRKGPPRRNRRPEEAAVAEMRRLQRSTELCIPYRPFVRLVREVVQKEDVATQPMRFGMLAIQALLEAVETYLVHLMESTNEVAIHSKRVTILTKDMRLVDGLQKPLVDWMCNDHDIDMSKRDGGGSYDTSAFKKFVRSQARESQMLKTGGGDELKPNAAEILALSRMNEVPQRDPIDYHELATMVVDGVKYVLLDQIVDFMKSGGEDKNLIHEALHEVTEEAITAAEVVDVECVKDRTLDLVSRTPVSRWNIFEAVKELTAASTDVDRRRKRKCRWQMLVAEHDTARTHTTDTTVQDTDGTVSLADVRTVLKNPAANSATVHGGFREWTLPPRHPSRDFNEGLEQASQ</sequence>
<dbReference type="Pfam" id="PF00125">
    <property type="entry name" value="Histone"/>
    <property type="match status" value="1"/>
</dbReference>
<comment type="caution">
    <text evidence="4">The sequence shown here is derived from an EMBL/GenBank/DDBJ whole genome shotgun (WGS) entry which is preliminary data.</text>
</comment>
<gene>
    <name evidence="4" type="ORF">CBR_g3789</name>
</gene>
<evidence type="ECO:0000313" key="5">
    <source>
        <dbReference type="Proteomes" id="UP000265515"/>
    </source>
</evidence>
<feature type="compositionally biased region" description="Gly residues" evidence="2">
    <location>
        <begin position="374"/>
        <end position="400"/>
    </location>
</feature>
<evidence type="ECO:0000256" key="1">
    <source>
        <dbReference type="ARBA" id="ARBA00010343"/>
    </source>
</evidence>
<dbReference type="Gene3D" id="1.10.20.10">
    <property type="entry name" value="Histone, subunit A"/>
    <property type="match status" value="1"/>
</dbReference>
<feature type="region of interest" description="Disordered" evidence="2">
    <location>
        <begin position="336"/>
        <end position="420"/>
    </location>
</feature>
<dbReference type="EMBL" id="BFEA01000110">
    <property type="protein sequence ID" value="GBG69091.1"/>
    <property type="molecule type" value="Genomic_DNA"/>
</dbReference>
<dbReference type="InterPro" id="IPR000164">
    <property type="entry name" value="Histone_H3/CENP-A"/>
</dbReference>
<organism evidence="4 5">
    <name type="scientific">Chara braunii</name>
    <name type="common">Braun's stonewort</name>
    <dbReference type="NCBI Taxonomy" id="69332"/>
    <lineage>
        <taxon>Eukaryota</taxon>
        <taxon>Viridiplantae</taxon>
        <taxon>Streptophyta</taxon>
        <taxon>Charophyceae</taxon>
        <taxon>Charales</taxon>
        <taxon>Characeae</taxon>
        <taxon>Chara</taxon>
    </lineage>
</organism>
<reference evidence="4 5" key="1">
    <citation type="journal article" date="2018" name="Cell">
        <title>The Chara Genome: Secondary Complexity and Implications for Plant Terrestrialization.</title>
        <authorList>
            <person name="Nishiyama T."/>
            <person name="Sakayama H."/>
            <person name="Vries J.D."/>
            <person name="Buschmann H."/>
            <person name="Saint-Marcoux D."/>
            <person name="Ullrich K.K."/>
            <person name="Haas F.B."/>
            <person name="Vanderstraeten L."/>
            <person name="Becker D."/>
            <person name="Lang D."/>
            <person name="Vosolsobe S."/>
            <person name="Rombauts S."/>
            <person name="Wilhelmsson P.K.I."/>
            <person name="Janitza P."/>
            <person name="Kern R."/>
            <person name="Heyl A."/>
            <person name="Rumpler F."/>
            <person name="Villalobos L.I.A.C."/>
            <person name="Clay J.M."/>
            <person name="Skokan R."/>
            <person name="Toyoda A."/>
            <person name="Suzuki Y."/>
            <person name="Kagoshima H."/>
            <person name="Schijlen E."/>
            <person name="Tajeshwar N."/>
            <person name="Catarino B."/>
            <person name="Hetherington A.J."/>
            <person name="Saltykova A."/>
            <person name="Bonnot C."/>
            <person name="Breuninger H."/>
            <person name="Symeonidi A."/>
            <person name="Radhakrishnan G.V."/>
            <person name="Van Nieuwerburgh F."/>
            <person name="Deforce D."/>
            <person name="Chang C."/>
            <person name="Karol K.G."/>
            <person name="Hedrich R."/>
            <person name="Ulvskov P."/>
            <person name="Glockner G."/>
            <person name="Delwiche C.F."/>
            <person name="Petrasek J."/>
            <person name="Van de Peer Y."/>
            <person name="Friml J."/>
            <person name="Beilby M."/>
            <person name="Dolan L."/>
            <person name="Kohara Y."/>
            <person name="Sugano S."/>
            <person name="Fujiyama A."/>
            <person name="Delaux P.-M."/>
            <person name="Quint M."/>
            <person name="TheiBen G."/>
            <person name="Hagemann M."/>
            <person name="Harholt J."/>
            <person name="Dunand C."/>
            <person name="Zachgo S."/>
            <person name="Langdale J."/>
            <person name="Maumus F."/>
            <person name="Straeten D.V.D."/>
            <person name="Gould S.B."/>
            <person name="Rensing S.A."/>
        </authorList>
    </citation>
    <scope>NUCLEOTIDE SEQUENCE [LARGE SCALE GENOMIC DNA]</scope>
    <source>
        <strain evidence="4 5">S276</strain>
    </source>
</reference>
<dbReference type="AlphaFoldDB" id="A0A388KGC3"/>
<dbReference type="OrthoDB" id="420022at2759"/>
<evidence type="ECO:0000259" key="3">
    <source>
        <dbReference type="Pfam" id="PF00125"/>
    </source>
</evidence>
<dbReference type="GO" id="GO:0000786">
    <property type="term" value="C:nucleosome"/>
    <property type="evidence" value="ECO:0007669"/>
    <property type="project" value="InterPro"/>
</dbReference>
<feature type="domain" description="Core Histone H2A/H2B/H3" evidence="3">
    <location>
        <begin position="421"/>
        <end position="504"/>
    </location>
</feature>
<dbReference type="Proteomes" id="UP000265515">
    <property type="component" value="Unassembled WGS sequence"/>
</dbReference>
<evidence type="ECO:0000256" key="2">
    <source>
        <dbReference type="SAM" id="MobiDB-lite"/>
    </source>
</evidence>
<evidence type="ECO:0000313" key="4">
    <source>
        <dbReference type="EMBL" id="GBG69091.1"/>
    </source>
</evidence>
<name>A0A388KGC3_CHABU</name>
<dbReference type="GO" id="GO:0030527">
    <property type="term" value="F:structural constituent of chromatin"/>
    <property type="evidence" value="ECO:0007669"/>
    <property type="project" value="InterPro"/>
</dbReference>
<keyword evidence="5" id="KW-1185">Reference proteome</keyword>
<protein>
    <recommendedName>
        <fullName evidence="3">Core Histone H2A/H2B/H3 domain-containing protein</fullName>
    </recommendedName>
</protein>